<keyword evidence="1" id="KW-0472">Membrane</keyword>
<reference evidence="2 3" key="1">
    <citation type="submission" date="2019-07" db="EMBL/GenBank/DDBJ databases">
        <title>Genome sequencing for Ferrovibrio sp. K5.</title>
        <authorList>
            <person name="Park S.-J."/>
        </authorList>
    </citation>
    <scope>NUCLEOTIDE SEQUENCE [LARGE SCALE GENOMIC DNA]</scope>
    <source>
        <strain evidence="2 3">K5</strain>
    </source>
</reference>
<dbReference type="Proteomes" id="UP000317496">
    <property type="component" value="Chromosome"/>
</dbReference>
<proteinExistence type="predicted"/>
<keyword evidence="1" id="KW-1133">Transmembrane helix</keyword>
<evidence type="ECO:0000256" key="1">
    <source>
        <dbReference type="SAM" id="Phobius"/>
    </source>
</evidence>
<name>A0A516H4A4_9PROT</name>
<feature type="transmembrane region" description="Helical" evidence="1">
    <location>
        <begin position="12"/>
        <end position="34"/>
    </location>
</feature>
<evidence type="ECO:0000313" key="3">
    <source>
        <dbReference type="Proteomes" id="UP000317496"/>
    </source>
</evidence>
<feature type="transmembrane region" description="Helical" evidence="1">
    <location>
        <begin position="272"/>
        <end position="294"/>
    </location>
</feature>
<feature type="transmembrane region" description="Helical" evidence="1">
    <location>
        <begin position="187"/>
        <end position="209"/>
    </location>
</feature>
<feature type="transmembrane region" description="Helical" evidence="1">
    <location>
        <begin position="46"/>
        <end position="66"/>
    </location>
</feature>
<feature type="transmembrane region" description="Helical" evidence="1">
    <location>
        <begin position="240"/>
        <end position="260"/>
    </location>
</feature>
<feature type="transmembrane region" description="Helical" evidence="1">
    <location>
        <begin position="146"/>
        <end position="167"/>
    </location>
</feature>
<sequence>MDRVLAPLLTGRSFLVLMALATIGPVLLAALHLGMPGSVGLAGSNALRVLELLAAPHVFTTLYLLVDARELVGVPRPLLTLLAIPLLLMAATTAVLVSSPLWMVTAFMLFYTFFGMWHFGRQNFGVVAFATRISYRRPMGRFERHALNAGNVAGLLAGYHIFAPVMFTLNPQTWPLDLSRVDPVFSLFRYGGLAIYAVLIPCMLYYLVANWRRHEPFALVIFLGCVFFFLPTYLSTDPLLVLVAWAVAHGLQYVLILGLHAAGRATGKPERFLIWPLVLFAAVVLGGVVLWRVSGRMQLDGGDTEIRLAVSFVVAITLVHYWVERYLWRFSSPARRAWLEQSFRFLSPPKTTG</sequence>
<dbReference type="RefSeq" id="WP_144069589.1">
    <property type="nucleotide sequence ID" value="NZ_CP041636.1"/>
</dbReference>
<feature type="transmembrane region" description="Helical" evidence="1">
    <location>
        <begin position="78"/>
        <end position="95"/>
    </location>
</feature>
<gene>
    <name evidence="2" type="ORF">FNB15_15560</name>
</gene>
<dbReference type="EMBL" id="CP041636">
    <property type="protein sequence ID" value="QDO98608.1"/>
    <property type="molecule type" value="Genomic_DNA"/>
</dbReference>
<organism evidence="2 3">
    <name type="scientific">Ferrovibrio terrae</name>
    <dbReference type="NCBI Taxonomy" id="2594003"/>
    <lineage>
        <taxon>Bacteria</taxon>
        <taxon>Pseudomonadati</taxon>
        <taxon>Pseudomonadota</taxon>
        <taxon>Alphaproteobacteria</taxon>
        <taxon>Rhodospirillales</taxon>
        <taxon>Rhodospirillaceae</taxon>
        <taxon>Ferrovibrio</taxon>
    </lineage>
</organism>
<feature type="transmembrane region" description="Helical" evidence="1">
    <location>
        <begin position="306"/>
        <end position="323"/>
    </location>
</feature>
<dbReference type="KEGG" id="fer:FNB15_15560"/>
<accession>A0A516H4A4</accession>
<dbReference type="AlphaFoldDB" id="A0A516H4A4"/>
<feature type="transmembrane region" description="Helical" evidence="1">
    <location>
        <begin position="216"/>
        <end position="234"/>
    </location>
</feature>
<keyword evidence="1" id="KW-0812">Transmembrane</keyword>
<feature type="transmembrane region" description="Helical" evidence="1">
    <location>
        <begin position="101"/>
        <end position="119"/>
    </location>
</feature>
<keyword evidence="3" id="KW-1185">Reference proteome</keyword>
<dbReference type="OrthoDB" id="512946at2"/>
<protein>
    <submittedName>
        <fullName evidence="2">Uncharacterized protein</fullName>
    </submittedName>
</protein>
<evidence type="ECO:0000313" key="2">
    <source>
        <dbReference type="EMBL" id="QDO98608.1"/>
    </source>
</evidence>